<evidence type="ECO:0000256" key="4">
    <source>
        <dbReference type="ARBA" id="ARBA00022676"/>
    </source>
</evidence>
<gene>
    <name evidence="10" type="ORF">KME65_18130</name>
</gene>
<evidence type="ECO:0000256" key="1">
    <source>
        <dbReference type="ARBA" id="ARBA00004922"/>
    </source>
</evidence>
<dbReference type="GO" id="GO:0097363">
    <property type="term" value="F:protein O-acetylglucosaminyltransferase activity"/>
    <property type="evidence" value="ECO:0007669"/>
    <property type="project" value="UniProtKB-EC"/>
</dbReference>
<evidence type="ECO:0000256" key="3">
    <source>
        <dbReference type="ARBA" id="ARBA00011970"/>
    </source>
</evidence>
<feature type="domain" description="O-GlcNAc transferase C-terminal" evidence="9">
    <location>
        <begin position="242"/>
        <end position="395"/>
    </location>
</feature>
<protein>
    <recommendedName>
        <fullName evidence="3">protein O-GlcNAc transferase</fullName>
        <ecNumber evidence="3">2.4.1.255</ecNumber>
    </recommendedName>
</protein>
<dbReference type="Pfam" id="PF00515">
    <property type="entry name" value="TPR_1"/>
    <property type="match status" value="1"/>
</dbReference>
<evidence type="ECO:0000313" key="10">
    <source>
        <dbReference type="EMBL" id="MBT2990881.1"/>
    </source>
</evidence>
<keyword evidence="7 8" id="KW-0802">TPR repeat</keyword>
<dbReference type="Proteomes" id="UP000770889">
    <property type="component" value="Unassembled WGS sequence"/>
</dbReference>
<evidence type="ECO:0000256" key="7">
    <source>
        <dbReference type="ARBA" id="ARBA00022803"/>
    </source>
</evidence>
<evidence type="ECO:0000256" key="5">
    <source>
        <dbReference type="ARBA" id="ARBA00022679"/>
    </source>
</evidence>
<dbReference type="Pfam" id="PF13432">
    <property type="entry name" value="TPR_16"/>
    <property type="match status" value="1"/>
</dbReference>
<dbReference type="SMART" id="SM00028">
    <property type="entry name" value="TPR"/>
    <property type="match status" value="4"/>
</dbReference>
<dbReference type="EC" id="2.4.1.255" evidence="3"/>
<evidence type="ECO:0000256" key="2">
    <source>
        <dbReference type="ARBA" id="ARBA00005386"/>
    </source>
</evidence>
<dbReference type="InterPro" id="IPR011990">
    <property type="entry name" value="TPR-like_helical_dom_sf"/>
</dbReference>
<name>A0A944MAC3_9GAMM</name>
<dbReference type="InterPro" id="IPR051939">
    <property type="entry name" value="Glycosyltr_41/O-GlcNAc_trsf"/>
</dbReference>
<dbReference type="InterPro" id="IPR019734">
    <property type="entry name" value="TPR_rpt"/>
</dbReference>
<keyword evidence="4" id="KW-0328">Glycosyltransferase</keyword>
<dbReference type="Pfam" id="PF13844">
    <property type="entry name" value="Glyco_transf_41"/>
    <property type="match status" value="2"/>
</dbReference>
<comment type="pathway">
    <text evidence="1">Protein modification; protein glycosylation.</text>
</comment>
<evidence type="ECO:0000256" key="6">
    <source>
        <dbReference type="ARBA" id="ARBA00022737"/>
    </source>
</evidence>
<accession>A0A944MAC3</accession>
<comment type="caution">
    <text evidence="10">The sequence shown here is derived from an EMBL/GenBank/DDBJ whole genome shotgun (WGS) entry which is preliminary data.</text>
</comment>
<sequence>MSNLLINAEKKLRKGKLSEAYKLIERALKKDPNNPELQYLIGETLLLQGHVDPALDYLKQAVSSGRAKPCWYVICGMALEQKGLFEDAEKSYKLAEASGCDDDRMYYMIGNFHTNITQNFSKAEIYYANLINRNPNAFVAYLGLSGLYILQKRYEEAIQALDYCLTNGYETTEVYINLCNALSNQGRQKDALNCIKKAIEIDPKHNIAKQNYIAQLVYTIDDQSVLFNEIKTITQSLNKQAKKRYQGAIDRTADRKLRLGFVSADLRHHAIAFYFKPILDEIDRNRFSIHFYYNNFLYDDITRDIKAQSDSWCECQSLNDEQLYNRIRSDKIDILIDLSNHSLGNRLTAFNLRPAPMQVSWLGLPVTTGMNCIDFSIKDRSLIDLCDLEKNSSERILPVDRLTFFKSLFDLPPLTEPPCMKNGFVTFGSFNVLRKVDSDTLETWAALLQKSPGSRIRMVIDDYGNELMRDHIHEIFARHDVEKSAVYLHPRLPIKEYLQSHGEVDIALDPYPYHGQTTTFNSLLMGLPLVSRAGRSTASNISTRILSAIDRQQWIARDFDEYIAIALALAQDRDGLVSIRRKLRMEVENSSIMDYRRHAENIEAALIKGWQMLYGASGNNTNNKGS</sequence>
<proteinExistence type="inferred from homology"/>
<dbReference type="Gene3D" id="3.40.50.11380">
    <property type="match status" value="1"/>
</dbReference>
<feature type="repeat" description="TPR" evidence="8">
    <location>
        <begin position="172"/>
        <end position="205"/>
    </location>
</feature>
<dbReference type="Pfam" id="PF14559">
    <property type="entry name" value="TPR_19"/>
    <property type="match status" value="1"/>
</dbReference>
<dbReference type="InterPro" id="IPR029489">
    <property type="entry name" value="OGT/SEC/SPY_C"/>
</dbReference>
<keyword evidence="5" id="KW-0808">Transferase</keyword>
<dbReference type="PANTHER" id="PTHR44835">
    <property type="entry name" value="UDP-N-ACETYLGLUCOSAMINE--PEPTIDE N-ACETYLGLUCOSAMINYLTRANSFERASE SPINDLY-RELATED"/>
    <property type="match status" value="1"/>
</dbReference>
<reference evidence="10 11" key="1">
    <citation type="submission" date="2021-05" db="EMBL/GenBank/DDBJ databases">
        <title>Genetic and Functional Diversity in Clade A Lucinid endosymbionts from the Bahamas.</title>
        <authorList>
            <person name="Giani N.M."/>
            <person name="Engel A.S."/>
            <person name="Campbell B.J."/>
        </authorList>
    </citation>
    <scope>NUCLEOTIDE SEQUENCE [LARGE SCALE GENOMIC DNA]</scope>
    <source>
        <strain evidence="10">LUC16012Gg_MoonRockCtena</strain>
    </source>
</reference>
<dbReference type="AlphaFoldDB" id="A0A944MAC3"/>
<organism evidence="10 11">
    <name type="scientific">Candidatus Thiodiazotropha taylori</name>
    <dbReference type="NCBI Taxonomy" id="2792791"/>
    <lineage>
        <taxon>Bacteria</taxon>
        <taxon>Pseudomonadati</taxon>
        <taxon>Pseudomonadota</taxon>
        <taxon>Gammaproteobacteria</taxon>
        <taxon>Chromatiales</taxon>
        <taxon>Sedimenticolaceae</taxon>
        <taxon>Candidatus Thiodiazotropha</taxon>
    </lineage>
</organism>
<dbReference type="PROSITE" id="PS50005">
    <property type="entry name" value="TPR"/>
    <property type="match status" value="1"/>
</dbReference>
<dbReference type="PANTHER" id="PTHR44835:SF1">
    <property type="entry name" value="PROTEIN O-GLCNAC TRANSFERASE"/>
    <property type="match status" value="1"/>
</dbReference>
<evidence type="ECO:0000259" key="9">
    <source>
        <dbReference type="Pfam" id="PF13844"/>
    </source>
</evidence>
<dbReference type="EMBL" id="JAHHGM010000023">
    <property type="protein sequence ID" value="MBT2990881.1"/>
    <property type="molecule type" value="Genomic_DNA"/>
</dbReference>
<evidence type="ECO:0000313" key="11">
    <source>
        <dbReference type="Proteomes" id="UP000770889"/>
    </source>
</evidence>
<feature type="domain" description="O-GlcNAc transferase C-terminal" evidence="9">
    <location>
        <begin position="424"/>
        <end position="601"/>
    </location>
</feature>
<dbReference type="Gene3D" id="1.25.40.10">
    <property type="entry name" value="Tetratricopeptide repeat domain"/>
    <property type="match status" value="2"/>
</dbReference>
<evidence type="ECO:0000256" key="8">
    <source>
        <dbReference type="PROSITE-ProRule" id="PRU00339"/>
    </source>
</evidence>
<dbReference type="SUPFAM" id="SSF81901">
    <property type="entry name" value="HCP-like"/>
    <property type="match status" value="1"/>
</dbReference>
<keyword evidence="6" id="KW-0677">Repeat</keyword>
<comment type="similarity">
    <text evidence="2">Belongs to the glycosyltransferase 41 family. O-GlcNAc transferase subfamily.</text>
</comment>
<dbReference type="Gene3D" id="3.40.50.2000">
    <property type="entry name" value="Glycogen Phosphorylase B"/>
    <property type="match status" value="1"/>
</dbReference>